<sequence>MFYRPVFFLTLLGMALTVHPWANAQKTIPVPWDDTMADYQPPFDAVSEEDVVVIHVTHFNFLRFNLEADINTEQVVAYRELNDLWGQVFGFDIAKQLTDQLKPNSNQLAPQVDLFFKAMAEWREKLETQSEVLTEQNKKYPNIFLTVGEVAEIAKVVDKISTGLAEMAKVKQAAWKQTLPPATNQESLSAHVLFFLQAELHNDVTAQMEEFIRLGTMCIRGKRIPVPKVRAGSLVNVVLKGKALDSSDEIARVEFSYFVKSKFPLIFHVGYAYSKLADVEFDQLQTLLADGGENPFNGSSEITLYNRIKDEEASQEMTAFLSYEFPQEGKPNQAFMLGVGTDLEDVGSKIYVAGSYRFKKRWVVSIGGVTGDVVQGVDEQGNETGPDLFQTIEKAEEWGGFAAISLTLF</sequence>
<keyword evidence="3" id="KW-1185">Reference proteome</keyword>
<dbReference type="EMBL" id="JAFREP010000003">
    <property type="protein sequence ID" value="MBO1317759.1"/>
    <property type="molecule type" value="Genomic_DNA"/>
</dbReference>
<keyword evidence="1" id="KW-0732">Signal</keyword>
<feature type="chain" id="PRO_5035224113" evidence="1">
    <location>
        <begin position="25"/>
        <end position="409"/>
    </location>
</feature>
<proteinExistence type="predicted"/>
<name>A0A8J7U2I7_9BACT</name>
<accession>A0A8J7U2I7</accession>
<evidence type="ECO:0000313" key="2">
    <source>
        <dbReference type="EMBL" id="MBO1317759.1"/>
    </source>
</evidence>
<evidence type="ECO:0000256" key="1">
    <source>
        <dbReference type="SAM" id="SignalP"/>
    </source>
</evidence>
<protein>
    <submittedName>
        <fullName evidence="2">Uncharacterized protein</fullName>
    </submittedName>
</protein>
<dbReference type="AlphaFoldDB" id="A0A8J7U2I7"/>
<dbReference type="RefSeq" id="WP_207857191.1">
    <property type="nucleotide sequence ID" value="NZ_JAFREP010000003.1"/>
</dbReference>
<reference evidence="2" key="1">
    <citation type="submission" date="2021-03" db="EMBL/GenBank/DDBJ databases">
        <authorList>
            <person name="Wang G."/>
        </authorList>
    </citation>
    <scope>NUCLEOTIDE SEQUENCE</scope>
    <source>
        <strain evidence="2">KCTC 12899</strain>
    </source>
</reference>
<organism evidence="2 3">
    <name type="scientific">Acanthopleuribacter pedis</name>
    <dbReference type="NCBI Taxonomy" id="442870"/>
    <lineage>
        <taxon>Bacteria</taxon>
        <taxon>Pseudomonadati</taxon>
        <taxon>Acidobacteriota</taxon>
        <taxon>Holophagae</taxon>
        <taxon>Acanthopleuribacterales</taxon>
        <taxon>Acanthopleuribacteraceae</taxon>
        <taxon>Acanthopleuribacter</taxon>
    </lineage>
</organism>
<comment type="caution">
    <text evidence="2">The sequence shown here is derived from an EMBL/GenBank/DDBJ whole genome shotgun (WGS) entry which is preliminary data.</text>
</comment>
<gene>
    <name evidence="2" type="ORF">J3U88_04745</name>
</gene>
<evidence type="ECO:0000313" key="3">
    <source>
        <dbReference type="Proteomes" id="UP000664417"/>
    </source>
</evidence>
<feature type="signal peptide" evidence="1">
    <location>
        <begin position="1"/>
        <end position="24"/>
    </location>
</feature>
<dbReference type="Proteomes" id="UP000664417">
    <property type="component" value="Unassembled WGS sequence"/>
</dbReference>